<evidence type="ECO:0000256" key="1">
    <source>
        <dbReference type="ARBA" id="ARBA00004123"/>
    </source>
</evidence>
<dbReference type="GO" id="GO:0005874">
    <property type="term" value="C:microtubule"/>
    <property type="evidence" value="ECO:0007669"/>
    <property type="project" value="UniProtKB-KW"/>
</dbReference>
<dbReference type="GO" id="GO:0051301">
    <property type="term" value="P:cell division"/>
    <property type="evidence" value="ECO:0007669"/>
    <property type="project" value="UniProtKB-KW"/>
</dbReference>
<keyword evidence="8" id="KW-0493">Microtubule</keyword>
<dbReference type="PANTHER" id="PTHR28216:SF1">
    <property type="entry name" value="DASH COMPLEX SUBUNIT DUO1"/>
    <property type="match status" value="1"/>
</dbReference>
<keyword evidence="14" id="KW-0539">Nucleus</keyword>
<keyword evidence="6" id="KW-0963">Cytoplasm</keyword>
<evidence type="ECO:0000256" key="12">
    <source>
        <dbReference type="ARBA" id="ARBA00023054"/>
    </source>
</evidence>
<name>A0A0C3IGN6_PISTI</name>
<keyword evidence="5" id="KW-0158">Chromosome</keyword>
<dbReference type="GO" id="GO:0072686">
    <property type="term" value="C:mitotic spindle"/>
    <property type="evidence" value="ECO:0007669"/>
    <property type="project" value="InterPro"/>
</dbReference>
<keyword evidence="11" id="KW-0995">Kinetochore</keyword>
<keyword evidence="21" id="KW-1185">Reference proteome</keyword>
<proteinExistence type="inferred from homology"/>
<evidence type="ECO:0000256" key="13">
    <source>
        <dbReference type="ARBA" id="ARBA00023212"/>
    </source>
</evidence>
<dbReference type="InParanoid" id="A0A0C3IGN6"/>
<evidence type="ECO:0000313" key="20">
    <source>
        <dbReference type="EMBL" id="KIN96217.1"/>
    </source>
</evidence>
<evidence type="ECO:0000256" key="8">
    <source>
        <dbReference type="ARBA" id="ARBA00022701"/>
    </source>
</evidence>
<evidence type="ECO:0000256" key="6">
    <source>
        <dbReference type="ARBA" id="ARBA00022490"/>
    </source>
</evidence>
<keyword evidence="15" id="KW-0131">Cell cycle</keyword>
<comment type="subcellular location">
    <subcellularLocation>
        <location evidence="3">Chromosome</location>
        <location evidence="3">Centromere</location>
        <location evidence="3">Kinetochore</location>
    </subcellularLocation>
    <subcellularLocation>
        <location evidence="2">Cytoplasm</location>
        <location evidence="2">Cytoskeleton</location>
        <location evidence="2">Spindle</location>
    </subcellularLocation>
    <subcellularLocation>
        <location evidence="1">Nucleus</location>
    </subcellularLocation>
</comment>
<dbReference type="OrthoDB" id="5599235at2759"/>
<feature type="compositionally biased region" description="Polar residues" evidence="19">
    <location>
        <begin position="221"/>
        <end position="230"/>
    </location>
</feature>
<evidence type="ECO:0000256" key="11">
    <source>
        <dbReference type="ARBA" id="ARBA00022838"/>
    </source>
</evidence>
<dbReference type="AlphaFoldDB" id="A0A0C3IGN6"/>
<dbReference type="GO" id="GO:0000278">
    <property type="term" value="P:mitotic cell cycle"/>
    <property type="evidence" value="ECO:0007669"/>
    <property type="project" value="InterPro"/>
</dbReference>
<evidence type="ECO:0000256" key="15">
    <source>
        <dbReference type="ARBA" id="ARBA00023306"/>
    </source>
</evidence>
<evidence type="ECO:0000256" key="2">
    <source>
        <dbReference type="ARBA" id="ARBA00004186"/>
    </source>
</evidence>
<dbReference type="EMBL" id="KN832051">
    <property type="protein sequence ID" value="KIN96217.1"/>
    <property type="molecule type" value="Genomic_DNA"/>
</dbReference>
<reference evidence="20 21" key="1">
    <citation type="submission" date="2014-04" db="EMBL/GenBank/DDBJ databases">
        <authorList>
            <consortium name="DOE Joint Genome Institute"/>
            <person name="Kuo A."/>
            <person name="Kohler A."/>
            <person name="Costa M.D."/>
            <person name="Nagy L.G."/>
            <person name="Floudas D."/>
            <person name="Copeland A."/>
            <person name="Barry K.W."/>
            <person name="Cichocki N."/>
            <person name="Veneault-Fourrey C."/>
            <person name="LaButti K."/>
            <person name="Lindquist E.A."/>
            <person name="Lipzen A."/>
            <person name="Lundell T."/>
            <person name="Morin E."/>
            <person name="Murat C."/>
            <person name="Sun H."/>
            <person name="Tunlid A."/>
            <person name="Henrissat B."/>
            <person name="Grigoriev I.V."/>
            <person name="Hibbett D.S."/>
            <person name="Martin F."/>
            <person name="Nordberg H.P."/>
            <person name="Cantor M.N."/>
            <person name="Hua S.X."/>
        </authorList>
    </citation>
    <scope>NUCLEOTIDE SEQUENCE [LARGE SCALE GENOMIC DNA]</scope>
    <source>
        <strain evidence="20 21">Marx 270</strain>
    </source>
</reference>
<reference evidence="21" key="2">
    <citation type="submission" date="2015-01" db="EMBL/GenBank/DDBJ databases">
        <title>Evolutionary Origins and Diversification of the Mycorrhizal Mutualists.</title>
        <authorList>
            <consortium name="DOE Joint Genome Institute"/>
            <consortium name="Mycorrhizal Genomics Consortium"/>
            <person name="Kohler A."/>
            <person name="Kuo A."/>
            <person name="Nagy L.G."/>
            <person name="Floudas D."/>
            <person name="Copeland A."/>
            <person name="Barry K.W."/>
            <person name="Cichocki N."/>
            <person name="Veneault-Fourrey C."/>
            <person name="LaButti K."/>
            <person name="Lindquist E.A."/>
            <person name="Lipzen A."/>
            <person name="Lundell T."/>
            <person name="Morin E."/>
            <person name="Murat C."/>
            <person name="Riley R."/>
            <person name="Ohm R."/>
            <person name="Sun H."/>
            <person name="Tunlid A."/>
            <person name="Henrissat B."/>
            <person name="Grigoriev I.V."/>
            <person name="Hibbett D.S."/>
            <person name="Martin F."/>
        </authorList>
    </citation>
    <scope>NUCLEOTIDE SEQUENCE [LARGE SCALE GENOMIC DNA]</scope>
    <source>
        <strain evidence="21">Marx 270</strain>
    </source>
</reference>
<evidence type="ECO:0000256" key="10">
    <source>
        <dbReference type="ARBA" id="ARBA00022829"/>
    </source>
</evidence>
<evidence type="ECO:0000256" key="16">
    <source>
        <dbReference type="ARBA" id="ARBA00023328"/>
    </source>
</evidence>
<feature type="compositionally biased region" description="Low complexity" evidence="19">
    <location>
        <begin position="1"/>
        <end position="14"/>
    </location>
</feature>
<keyword evidence="12" id="KW-0175">Coiled coil</keyword>
<feature type="region of interest" description="Disordered" evidence="19">
    <location>
        <begin position="1"/>
        <end position="39"/>
    </location>
</feature>
<gene>
    <name evidence="20" type="ORF">M404DRAFT_255883</name>
</gene>
<organism evidence="20 21">
    <name type="scientific">Pisolithus tinctorius Marx 270</name>
    <dbReference type="NCBI Taxonomy" id="870435"/>
    <lineage>
        <taxon>Eukaryota</taxon>
        <taxon>Fungi</taxon>
        <taxon>Dikarya</taxon>
        <taxon>Basidiomycota</taxon>
        <taxon>Agaricomycotina</taxon>
        <taxon>Agaricomycetes</taxon>
        <taxon>Agaricomycetidae</taxon>
        <taxon>Boletales</taxon>
        <taxon>Sclerodermatineae</taxon>
        <taxon>Pisolithaceae</taxon>
        <taxon>Pisolithus</taxon>
    </lineage>
</organism>
<evidence type="ECO:0000313" key="21">
    <source>
        <dbReference type="Proteomes" id="UP000054217"/>
    </source>
</evidence>
<dbReference type="Pfam" id="PF08651">
    <property type="entry name" value="DASH_Duo1"/>
    <property type="match status" value="1"/>
</dbReference>
<evidence type="ECO:0000256" key="7">
    <source>
        <dbReference type="ARBA" id="ARBA00022618"/>
    </source>
</evidence>
<evidence type="ECO:0000256" key="9">
    <source>
        <dbReference type="ARBA" id="ARBA00022776"/>
    </source>
</evidence>
<dbReference type="InterPro" id="IPR013960">
    <property type="entry name" value="DASH_Duo1"/>
</dbReference>
<evidence type="ECO:0000256" key="4">
    <source>
        <dbReference type="ARBA" id="ARBA00005366"/>
    </source>
</evidence>
<keyword evidence="7" id="KW-0132">Cell division</keyword>
<dbReference type="GO" id="GO:0007059">
    <property type="term" value="P:chromosome segregation"/>
    <property type="evidence" value="ECO:0007669"/>
    <property type="project" value="UniProtKB-KW"/>
</dbReference>
<evidence type="ECO:0000256" key="5">
    <source>
        <dbReference type="ARBA" id="ARBA00022454"/>
    </source>
</evidence>
<keyword evidence="16" id="KW-0137">Centromere</keyword>
<dbReference type="HOGENOM" id="CLU_099133_0_0_1"/>
<comment type="similarity">
    <text evidence="4">Belongs to the DASH complex DUO1 family.</text>
</comment>
<evidence type="ECO:0000256" key="18">
    <source>
        <dbReference type="ARBA" id="ARBA00044358"/>
    </source>
</evidence>
<feature type="region of interest" description="Disordered" evidence="19">
    <location>
        <begin position="221"/>
        <end position="245"/>
    </location>
</feature>
<keyword evidence="13" id="KW-0206">Cytoskeleton</keyword>
<evidence type="ECO:0000256" key="14">
    <source>
        <dbReference type="ARBA" id="ARBA00023242"/>
    </source>
</evidence>
<evidence type="ECO:0000256" key="19">
    <source>
        <dbReference type="SAM" id="MobiDB-lite"/>
    </source>
</evidence>
<sequence length="245" mass="26444">MSPWSPSAPSSSLPVVDADGSHLLSEPLPSYLAQDTGPRGADLSLSELSLSDRPLSRDGPRFSLLAPQPVYTQDFSHEESAITEDDEFADGAEVSTEDAANETIRGLVDTAKAREDKLQRDLFILKRLNDSFSVLNNALSSTKSATEQVAEQLAQTDALLDKYANMLSKSEGVTRLIFDERWEGAEAHDTDHYTAGRGYYRTRACRSSGTCEARAGTSRSFAQGSRGTCETRSRGKGPTGGSSGR</sequence>
<protein>
    <recommendedName>
        <fullName evidence="17">DASH complex subunit DUO1</fullName>
    </recommendedName>
    <alternativeName>
        <fullName evidence="18">Outer kinetochore protein DUO1</fullName>
    </alternativeName>
</protein>
<evidence type="ECO:0000256" key="3">
    <source>
        <dbReference type="ARBA" id="ARBA00004629"/>
    </source>
</evidence>
<dbReference type="GO" id="GO:0042729">
    <property type="term" value="C:DASH complex"/>
    <property type="evidence" value="ECO:0007669"/>
    <property type="project" value="InterPro"/>
</dbReference>
<keyword evidence="10" id="KW-0159">Chromosome partition</keyword>
<accession>A0A0C3IGN6</accession>
<evidence type="ECO:0000256" key="17">
    <source>
        <dbReference type="ARBA" id="ARBA00044152"/>
    </source>
</evidence>
<dbReference type="STRING" id="870435.A0A0C3IGN6"/>
<dbReference type="Proteomes" id="UP000054217">
    <property type="component" value="Unassembled WGS sequence"/>
</dbReference>
<dbReference type="PANTHER" id="PTHR28216">
    <property type="entry name" value="DASH COMPLEX SUBUNIT DUO1"/>
    <property type="match status" value="1"/>
</dbReference>
<keyword evidence="9" id="KW-0498">Mitosis</keyword>